<organism evidence="1 2">
    <name type="scientific">Rheinheimera salexigens</name>
    <dbReference type="NCBI Taxonomy" id="1628148"/>
    <lineage>
        <taxon>Bacteria</taxon>
        <taxon>Pseudomonadati</taxon>
        <taxon>Pseudomonadota</taxon>
        <taxon>Gammaproteobacteria</taxon>
        <taxon>Chromatiales</taxon>
        <taxon>Chromatiaceae</taxon>
        <taxon>Rheinheimera</taxon>
    </lineage>
</organism>
<name>A0A1E7Q3R6_9GAMM</name>
<dbReference type="EMBL" id="MKEK01000001">
    <property type="protein sequence ID" value="OEY68713.1"/>
    <property type="molecule type" value="Genomic_DNA"/>
</dbReference>
<protein>
    <submittedName>
        <fullName evidence="1">Uncharacterized protein</fullName>
    </submittedName>
</protein>
<evidence type="ECO:0000313" key="2">
    <source>
        <dbReference type="Proteomes" id="UP000242258"/>
    </source>
</evidence>
<evidence type="ECO:0000313" key="1">
    <source>
        <dbReference type="EMBL" id="OEY68713.1"/>
    </source>
</evidence>
<reference evidence="2" key="1">
    <citation type="submission" date="2016-09" db="EMBL/GenBank/DDBJ databases">
        <authorList>
            <person name="Wan X."/>
            <person name="Hou S."/>
        </authorList>
    </citation>
    <scope>NUCLEOTIDE SEQUENCE [LARGE SCALE GENOMIC DNA]</scope>
    <source>
        <strain evidence="2">KH87</strain>
    </source>
</reference>
<dbReference type="Proteomes" id="UP000242258">
    <property type="component" value="Unassembled WGS sequence"/>
</dbReference>
<gene>
    <name evidence="1" type="ORF">BI198_03355</name>
</gene>
<dbReference type="AlphaFoldDB" id="A0A1E7Q3R6"/>
<comment type="caution">
    <text evidence="1">The sequence shown here is derived from an EMBL/GenBank/DDBJ whole genome shotgun (WGS) entry which is preliminary data.</text>
</comment>
<dbReference type="RefSeq" id="WP_070048280.1">
    <property type="nucleotide sequence ID" value="NZ_CBCSDO010000001.1"/>
</dbReference>
<keyword evidence="2" id="KW-1185">Reference proteome</keyword>
<accession>A0A1E7Q3R6</accession>
<sequence length="71" mass="8155">MTKIRVQDLPYKASYLGIDIYIEPNPDQYREGFCWSISKNEQEHNCGLEFDIQLALIASYNAVEIIVNSEG</sequence>
<proteinExistence type="predicted"/>
<dbReference type="OrthoDB" id="5918975at2"/>